<proteinExistence type="predicted"/>
<dbReference type="Proteomes" id="UP000198851">
    <property type="component" value="Unassembled WGS sequence"/>
</dbReference>
<keyword evidence="1" id="KW-0812">Transmembrane</keyword>
<keyword evidence="1" id="KW-1133">Transmembrane helix</keyword>
<name>A0A1I4GXS0_9RHOB</name>
<dbReference type="AlphaFoldDB" id="A0A1I4GXS0"/>
<evidence type="ECO:0000313" key="3">
    <source>
        <dbReference type="Proteomes" id="UP000198851"/>
    </source>
</evidence>
<feature type="transmembrane region" description="Helical" evidence="1">
    <location>
        <begin position="109"/>
        <end position="127"/>
    </location>
</feature>
<reference evidence="3" key="1">
    <citation type="submission" date="2016-10" db="EMBL/GenBank/DDBJ databases">
        <authorList>
            <person name="Varghese N."/>
            <person name="Submissions S."/>
        </authorList>
    </citation>
    <scope>NUCLEOTIDE SEQUENCE [LARGE SCALE GENOMIC DNA]</scope>
    <source>
        <strain evidence="3">DSM 28453</strain>
    </source>
</reference>
<keyword evidence="3" id="KW-1185">Reference proteome</keyword>
<protein>
    <submittedName>
        <fullName evidence="2">Uncharacterized protein</fullName>
    </submittedName>
</protein>
<keyword evidence="1" id="KW-0472">Membrane</keyword>
<dbReference type="EMBL" id="FOSZ01000010">
    <property type="protein sequence ID" value="SFL34804.1"/>
    <property type="molecule type" value="Genomic_DNA"/>
</dbReference>
<organism evidence="2 3">
    <name type="scientific">Shimia haliotis</name>
    <dbReference type="NCBI Taxonomy" id="1280847"/>
    <lineage>
        <taxon>Bacteria</taxon>
        <taxon>Pseudomonadati</taxon>
        <taxon>Pseudomonadota</taxon>
        <taxon>Alphaproteobacteria</taxon>
        <taxon>Rhodobacterales</taxon>
        <taxon>Roseobacteraceae</taxon>
    </lineage>
</organism>
<dbReference type="RefSeq" id="WP_093325751.1">
    <property type="nucleotide sequence ID" value="NZ_FOSZ01000010.1"/>
</dbReference>
<dbReference type="STRING" id="1280847.SAMN04488036_11063"/>
<evidence type="ECO:0000313" key="2">
    <source>
        <dbReference type="EMBL" id="SFL34804.1"/>
    </source>
</evidence>
<sequence length="335" mass="36343">MSTALHKYDRLEATAIWRASTKDQRRDVIVSIGDATLVISDLQDRAITHWSIPAVRRANPGERPAIFHPDGDDGETLEFGEDEGEMIDAIEKLRAAVSRRQPKPGRLRYGIFGLSLTAVLALGVFWLPGALRDHALRVAPPAARSDIGEAILRHTTRVTGQACDDDLGLIALRKLERRLGVGDIMVVPSGVREAAVLPGGTVLLNRNTVEDFEEPDVVAGFVIATQVATGDPLQRLLEGSGPLASLRLLTTGTLPDNLLRSHIEDVILAQPDRPSKEAMIDAFRKHRVRISPYAYAVDPSGEETLELIEADPFAVTPEPVLSDGDWVALQGICGA</sequence>
<evidence type="ECO:0000256" key="1">
    <source>
        <dbReference type="SAM" id="Phobius"/>
    </source>
</evidence>
<dbReference type="OrthoDB" id="7822309at2"/>
<accession>A0A1I4GXS0</accession>
<gene>
    <name evidence="2" type="ORF">SAMN04488036_11063</name>
</gene>